<name>A0AA38TDL4_9ASTR</name>
<protein>
    <submittedName>
        <fullName evidence="2">Uncharacterized protein</fullName>
    </submittedName>
</protein>
<keyword evidence="3" id="KW-1185">Reference proteome</keyword>
<organism evidence="2 3">
    <name type="scientific">Centaurea solstitialis</name>
    <name type="common">yellow star-thistle</name>
    <dbReference type="NCBI Taxonomy" id="347529"/>
    <lineage>
        <taxon>Eukaryota</taxon>
        <taxon>Viridiplantae</taxon>
        <taxon>Streptophyta</taxon>
        <taxon>Embryophyta</taxon>
        <taxon>Tracheophyta</taxon>
        <taxon>Spermatophyta</taxon>
        <taxon>Magnoliopsida</taxon>
        <taxon>eudicotyledons</taxon>
        <taxon>Gunneridae</taxon>
        <taxon>Pentapetalae</taxon>
        <taxon>asterids</taxon>
        <taxon>campanulids</taxon>
        <taxon>Asterales</taxon>
        <taxon>Asteraceae</taxon>
        <taxon>Carduoideae</taxon>
        <taxon>Cardueae</taxon>
        <taxon>Centaureinae</taxon>
        <taxon>Centaurea</taxon>
    </lineage>
</organism>
<accession>A0AA38TDL4</accession>
<dbReference type="AlphaFoldDB" id="A0AA38TDL4"/>
<dbReference type="EMBL" id="JARYMX010000003">
    <property type="protein sequence ID" value="KAJ9558099.1"/>
    <property type="molecule type" value="Genomic_DNA"/>
</dbReference>
<evidence type="ECO:0000256" key="1">
    <source>
        <dbReference type="SAM" id="MobiDB-lite"/>
    </source>
</evidence>
<evidence type="ECO:0000313" key="2">
    <source>
        <dbReference type="EMBL" id="KAJ9558099.1"/>
    </source>
</evidence>
<feature type="compositionally biased region" description="Polar residues" evidence="1">
    <location>
        <begin position="79"/>
        <end position="92"/>
    </location>
</feature>
<feature type="region of interest" description="Disordered" evidence="1">
    <location>
        <begin position="60"/>
        <end position="92"/>
    </location>
</feature>
<dbReference type="Proteomes" id="UP001172457">
    <property type="component" value="Chromosome 3"/>
</dbReference>
<comment type="caution">
    <text evidence="2">The sequence shown here is derived from an EMBL/GenBank/DDBJ whole genome shotgun (WGS) entry which is preliminary data.</text>
</comment>
<proteinExistence type="predicted"/>
<reference evidence="2" key="1">
    <citation type="submission" date="2023-03" db="EMBL/GenBank/DDBJ databases">
        <title>Chromosome-scale reference genome and RAD-based genetic map of yellow starthistle (Centaurea solstitialis) reveal putative structural variation and QTLs associated with invader traits.</title>
        <authorList>
            <person name="Reatini B."/>
            <person name="Cang F.A."/>
            <person name="Jiang Q."/>
            <person name="Mckibben M.T.W."/>
            <person name="Barker M.S."/>
            <person name="Rieseberg L.H."/>
            <person name="Dlugosch K.M."/>
        </authorList>
    </citation>
    <scope>NUCLEOTIDE SEQUENCE</scope>
    <source>
        <strain evidence="2">CAN-66</strain>
        <tissue evidence="2">Leaf</tissue>
    </source>
</reference>
<evidence type="ECO:0000313" key="3">
    <source>
        <dbReference type="Proteomes" id="UP001172457"/>
    </source>
</evidence>
<sequence>MLNPLWFMWFSGSAKHFLRKYHNIREVIEKGEIRLLKVHTNDNLADPFTKPMTCTKHIEHARNIGLRPAKNQDQDQETNESVLQSSDPVQLK</sequence>
<gene>
    <name evidence="2" type="ORF">OSB04_012713</name>
</gene>